<dbReference type="InterPro" id="IPR029028">
    <property type="entry name" value="Alpha/beta_knot_MTases"/>
</dbReference>
<name>A0A087W0E7_ECHMU</name>
<evidence type="ECO:0000256" key="5">
    <source>
        <dbReference type="ARBA" id="ARBA00022603"/>
    </source>
</evidence>
<dbReference type="EMBL" id="LN902846">
    <property type="protein sequence ID" value="CDI97934.1"/>
    <property type="molecule type" value="Genomic_DNA"/>
</dbReference>
<dbReference type="GO" id="GO:0070037">
    <property type="term" value="F:rRNA (pseudouridine) methyltransferase activity"/>
    <property type="evidence" value="ECO:0007669"/>
    <property type="project" value="InterPro"/>
</dbReference>
<dbReference type="PANTHER" id="PTHR12636:SF5">
    <property type="entry name" value="RIBOSOMAL RNA SMALL SUBUNIT METHYLTRANSFERASE NEP1"/>
    <property type="match status" value="1"/>
</dbReference>
<dbReference type="InterPro" id="IPR029026">
    <property type="entry name" value="tRNA_m1G_MTases_N"/>
</dbReference>
<evidence type="ECO:0000256" key="10">
    <source>
        <dbReference type="ARBA" id="ARBA00023242"/>
    </source>
</evidence>
<organism evidence="11 12">
    <name type="scientific">Echinococcus multilocularis</name>
    <name type="common">Fox tapeworm</name>
    <dbReference type="NCBI Taxonomy" id="6211"/>
    <lineage>
        <taxon>Eukaryota</taxon>
        <taxon>Metazoa</taxon>
        <taxon>Spiralia</taxon>
        <taxon>Lophotrochozoa</taxon>
        <taxon>Platyhelminthes</taxon>
        <taxon>Cestoda</taxon>
        <taxon>Eucestoda</taxon>
        <taxon>Cyclophyllidea</taxon>
        <taxon>Taeniidae</taxon>
        <taxon>Echinococcus</taxon>
    </lineage>
</organism>
<evidence type="ECO:0000256" key="7">
    <source>
        <dbReference type="ARBA" id="ARBA00022691"/>
    </source>
</evidence>
<dbReference type="FunFam" id="3.40.1280.10:FF:000003">
    <property type="entry name" value="Ribosomal RNA small subunit methyltransferase"/>
    <property type="match status" value="1"/>
</dbReference>
<protein>
    <submittedName>
        <fullName evidence="11">Ribosomal RNA small subunit methyltransferase</fullName>
    </submittedName>
</protein>
<dbReference type="STRING" id="6211.A0A087W0E7"/>
<keyword evidence="3" id="KW-0690">Ribosome biogenesis</keyword>
<dbReference type="Gene3D" id="3.40.1280.10">
    <property type="match status" value="1"/>
</dbReference>
<dbReference type="SUPFAM" id="SSF75217">
    <property type="entry name" value="alpha/beta knot"/>
    <property type="match status" value="1"/>
</dbReference>
<dbReference type="GO" id="GO:0070475">
    <property type="term" value="P:rRNA base methylation"/>
    <property type="evidence" value="ECO:0007669"/>
    <property type="project" value="InterPro"/>
</dbReference>
<sequence length="237" mass="26162">MRRADPDIGDSGKKLVILLEQASLESVKGAGGKEYQLLNPDKHKDRILKSNRDVSTVRPDIIHQCLLMLLDSPLNRMGMLQVYIRTQKNIIIEVNPKIRIPRTFDRFCGLMVQLLHKLSIHAAEGNHEKLLRVVKNPITRYFPAGCAKIGMSFSADKIVHPSKVPSMSRLGTSESIVVVIGAMAHGSVVSTAGDFLDEVVSISRFPLSAAQVCSRVCTAFEEAWDVEKFEPPSLSSA</sequence>
<reference evidence="11" key="1">
    <citation type="journal article" date="2013" name="Nature">
        <title>The genomes of four tapeworm species reveal adaptations to parasitism.</title>
        <authorList>
            <person name="Tsai I.J."/>
            <person name="Zarowiecki M."/>
            <person name="Holroyd N."/>
            <person name="Garciarrubio A."/>
            <person name="Sanchez-Flores A."/>
            <person name="Brooks K.L."/>
            <person name="Tracey A."/>
            <person name="Bobes R.J."/>
            <person name="Fragoso G."/>
            <person name="Sciutto E."/>
            <person name="Aslett M."/>
            <person name="Beasley H."/>
            <person name="Bennett H.M."/>
            <person name="Cai J."/>
            <person name="Camicia F."/>
            <person name="Clark R."/>
            <person name="Cucher M."/>
            <person name="De Silva N."/>
            <person name="Day T.A."/>
            <person name="Deplazes P."/>
            <person name="Estrada K."/>
            <person name="Fernandez C."/>
            <person name="Holland P.W."/>
            <person name="Hou J."/>
            <person name="Hu S."/>
            <person name="Huckvale T."/>
            <person name="Hung S.S."/>
            <person name="Kamenetzky L."/>
            <person name="Keane J.A."/>
            <person name="Kiss F."/>
            <person name="Koziol U."/>
            <person name="Lambert O."/>
            <person name="Liu K."/>
            <person name="Luo X."/>
            <person name="Luo Y."/>
            <person name="Macchiaroli N."/>
            <person name="Nichol S."/>
            <person name="Paps J."/>
            <person name="Parkinson J."/>
            <person name="Pouchkina-Stantcheva N."/>
            <person name="Riddiford N."/>
            <person name="Rosenzvit M."/>
            <person name="Salinas G."/>
            <person name="Wasmuth J.D."/>
            <person name="Zamanian M."/>
            <person name="Zheng Y."/>
            <person name="Cai X."/>
            <person name="Soberon X."/>
            <person name="Olson P.D."/>
            <person name="Laclette J.P."/>
            <person name="Brehm K."/>
            <person name="Berriman M."/>
            <person name="Garciarrubio A."/>
            <person name="Bobes R.J."/>
            <person name="Fragoso G."/>
            <person name="Sanchez-Flores A."/>
            <person name="Estrada K."/>
            <person name="Cevallos M.A."/>
            <person name="Morett E."/>
            <person name="Gonzalez V."/>
            <person name="Portillo T."/>
            <person name="Ochoa-Leyva A."/>
            <person name="Jose M.V."/>
            <person name="Sciutto E."/>
            <person name="Landa A."/>
            <person name="Jimenez L."/>
            <person name="Valdes V."/>
            <person name="Carrero J.C."/>
            <person name="Larralde C."/>
            <person name="Morales-Montor J."/>
            <person name="Limon-Lason J."/>
            <person name="Soberon X."/>
            <person name="Laclette J.P."/>
        </authorList>
    </citation>
    <scope>NUCLEOTIDE SEQUENCE [LARGE SCALE GENOMIC DNA]</scope>
</reference>
<evidence type="ECO:0000256" key="6">
    <source>
        <dbReference type="ARBA" id="ARBA00022679"/>
    </source>
</evidence>
<dbReference type="PANTHER" id="PTHR12636">
    <property type="entry name" value="NEP1/MRA1"/>
    <property type="match status" value="1"/>
</dbReference>
<comment type="similarity">
    <text evidence="2">Belongs to the class IV-like SAM-binding methyltransferase superfamily. RNA methyltransferase NEP1 family.</text>
</comment>
<dbReference type="CDD" id="cd18088">
    <property type="entry name" value="Nep1-like"/>
    <property type="match status" value="1"/>
</dbReference>
<evidence type="ECO:0000256" key="2">
    <source>
        <dbReference type="ARBA" id="ARBA00008115"/>
    </source>
</evidence>
<keyword evidence="7" id="KW-0949">S-adenosyl-L-methionine</keyword>
<evidence type="ECO:0000256" key="8">
    <source>
        <dbReference type="ARBA" id="ARBA00022730"/>
    </source>
</evidence>
<keyword evidence="5 11" id="KW-0489">Methyltransferase</keyword>
<dbReference type="GO" id="GO:0019843">
    <property type="term" value="F:rRNA binding"/>
    <property type="evidence" value="ECO:0007669"/>
    <property type="project" value="UniProtKB-KW"/>
</dbReference>
<evidence type="ECO:0000256" key="4">
    <source>
        <dbReference type="ARBA" id="ARBA00022552"/>
    </source>
</evidence>
<keyword evidence="6 11" id="KW-0808">Transferase</keyword>
<gene>
    <name evidence="11" type="ORF">EmuJ_000174900</name>
</gene>
<dbReference type="Pfam" id="PF03587">
    <property type="entry name" value="EMG1"/>
    <property type="match status" value="1"/>
</dbReference>
<dbReference type="GO" id="GO:0032040">
    <property type="term" value="C:small-subunit processome"/>
    <property type="evidence" value="ECO:0007669"/>
    <property type="project" value="TreeGrafter"/>
</dbReference>
<proteinExistence type="inferred from homology"/>
<accession>A0A087W0E7</accession>
<evidence type="ECO:0000313" key="11">
    <source>
        <dbReference type="EMBL" id="CDI97934.1"/>
    </source>
</evidence>
<dbReference type="Proteomes" id="UP000017246">
    <property type="component" value="Unassembled WGS sequence"/>
</dbReference>
<dbReference type="eggNOG" id="KOG3073">
    <property type="taxonomic scope" value="Eukaryota"/>
</dbReference>
<evidence type="ECO:0000313" key="12">
    <source>
        <dbReference type="Proteomes" id="UP000017246"/>
    </source>
</evidence>
<keyword evidence="9" id="KW-0694">RNA-binding</keyword>
<keyword evidence="10" id="KW-0539">Nucleus</keyword>
<keyword evidence="8" id="KW-0699">rRNA-binding</keyword>
<evidence type="ECO:0000256" key="9">
    <source>
        <dbReference type="ARBA" id="ARBA00022884"/>
    </source>
</evidence>
<dbReference type="InterPro" id="IPR005304">
    <property type="entry name" value="Rbsml_bgen_MeTrfase_EMG1/NEP1"/>
</dbReference>
<reference evidence="11" key="2">
    <citation type="submission" date="2015-11" db="EMBL/GenBank/DDBJ databases">
        <authorList>
            <person name="Zhang Y."/>
            <person name="Guo Z."/>
        </authorList>
    </citation>
    <scope>NUCLEOTIDE SEQUENCE</scope>
</reference>
<dbReference type="OrthoDB" id="269804at2759"/>
<evidence type="ECO:0000256" key="3">
    <source>
        <dbReference type="ARBA" id="ARBA00022517"/>
    </source>
</evidence>
<keyword evidence="12" id="KW-1185">Reference proteome</keyword>
<keyword evidence="4" id="KW-0698">rRNA processing</keyword>
<comment type="subcellular location">
    <subcellularLocation>
        <location evidence="1">Nucleus</location>
        <location evidence="1">Nucleolus</location>
    </subcellularLocation>
</comment>
<dbReference type="AlphaFoldDB" id="A0A087W0E7"/>
<evidence type="ECO:0000256" key="1">
    <source>
        <dbReference type="ARBA" id="ARBA00004604"/>
    </source>
</evidence>
<dbReference type="OMA" id="VHNTFEL"/>